<accession>A0AA89CC21</accession>
<organism evidence="2 3">
    <name type="scientific">Pinctada imbricata</name>
    <name type="common">Atlantic pearl-oyster</name>
    <name type="synonym">Pinctada martensii</name>
    <dbReference type="NCBI Taxonomy" id="66713"/>
    <lineage>
        <taxon>Eukaryota</taxon>
        <taxon>Metazoa</taxon>
        <taxon>Spiralia</taxon>
        <taxon>Lophotrochozoa</taxon>
        <taxon>Mollusca</taxon>
        <taxon>Bivalvia</taxon>
        <taxon>Autobranchia</taxon>
        <taxon>Pteriomorphia</taxon>
        <taxon>Pterioida</taxon>
        <taxon>Pterioidea</taxon>
        <taxon>Pteriidae</taxon>
        <taxon>Pinctada</taxon>
    </lineage>
</organism>
<sequence>MRISRRHFIFHDCGLKAADRLVDITDDGFLSLMDDKGNLKADLKVPDSDTGKEIQEKFKNESDLSVRSTMESFLILIMRKCSNVKRL</sequence>
<protein>
    <recommendedName>
        <fullName evidence="1">Translation initiation factor 5A C-terminal domain-containing protein</fullName>
    </recommendedName>
</protein>
<dbReference type="GO" id="GO:0043022">
    <property type="term" value="F:ribosome binding"/>
    <property type="evidence" value="ECO:0007669"/>
    <property type="project" value="InterPro"/>
</dbReference>
<dbReference type="InterPro" id="IPR020189">
    <property type="entry name" value="IF5A_C"/>
</dbReference>
<evidence type="ECO:0000313" key="2">
    <source>
        <dbReference type="EMBL" id="KAK3104829.1"/>
    </source>
</evidence>
<comment type="caution">
    <text evidence="2">The sequence shown here is derived from an EMBL/GenBank/DDBJ whole genome shotgun (WGS) entry which is preliminary data.</text>
</comment>
<dbReference type="EMBL" id="VSWD01000004">
    <property type="protein sequence ID" value="KAK3104829.1"/>
    <property type="molecule type" value="Genomic_DNA"/>
</dbReference>
<dbReference type="SMART" id="SM01376">
    <property type="entry name" value="eIF-5a"/>
    <property type="match status" value="1"/>
</dbReference>
<keyword evidence="3" id="KW-1185">Reference proteome</keyword>
<dbReference type="Proteomes" id="UP001186944">
    <property type="component" value="Unassembled WGS sequence"/>
</dbReference>
<dbReference type="GO" id="GO:0003746">
    <property type="term" value="F:translation elongation factor activity"/>
    <property type="evidence" value="ECO:0007669"/>
    <property type="project" value="InterPro"/>
</dbReference>
<dbReference type="GO" id="GO:0003723">
    <property type="term" value="F:RNA binding"/>
    <property type="evidence" value="ECO:0007669"/>
    <property type="project" value="InterPro"/>
</dbReference>
<evidence type="ECO:0000259" key="1">
    <source>
        <dbReference type="SMART" id="SM01376"/>
    </source>
</evidence>
<dbReference type="PANTHER" id="PTHR11673">
    <property type="entry name" value="TRANSLATION INITIATION FACTOR 5A FAMILY MEMBER"/>
    <property type="match status" value="1"/>
</dbReference>
<dbReference type="SUPFAM" id="SSF50249">
    <property type="entry name" value="Nucleic acid-binding proteins"/>
    <property type="match status" value="1"/>
</dbReference>
<dbReference type="InterPro" id="IPR012340">
    <property type="entry name" value="NA-bd_OB-fold"/>
</dbReference>
<dbReference type="GO" id="GO:0045905">
    <property type="term" value="P:positive regulation of translational termination"/>
    <property type="evidence" value="ECO:0007669"/>
    <property type="project" value="InterPro"/>
</dbReference>
<dbReference type="GO" id="GO:0045901">
    <property type="term" value="P:positive regulation of translational elongation"/>
    <property type="evidence" value="ECO:0007669"/>
    <property type="project" value="InterPro"/>
</dbReference>
<dbReference type="InterPro" id="IPR001884">
    <property type="entry name" value="IF5A-like"/>
</dbReference>
<dbReference type="AlphaFoldDB" id="A0AA89CC21"/>
<gene>
    <name evidence="2" type="ORF">FSP39_011126</name>
</gene>
<name>A0AA89CC21_PINIB</name>
<feature type="domain" description="Translation initiation factor 5A C-terminal" evidence="1">
    <location>
        <begin position="21"/>
        <end position="79"/>
    </location>
</feature>
<dbReference type="Gene3D" id="2.40.50.140">
    <property type="entry name" value="Nucleic acid-binding proteins"/>
    <property type="match status" value="1"/>
</dbReference>
<reference evidence="2" key="1">
    <citation type="submission" date="2019-08" db="EMBL/GenBank/DDBJ databases">
        <title>The improved chromosome-level genome for the pearl oyster Pinctada fucata martensii using PacBio sequencing and Hi-C.</title>
        <authorList>
            <person name="Zheng Z."/>
        </authorList>
    </citation>
    <scope>NUCLEOTIDE SEQUENCE</scope>
    <source>
        <strain evidence="2">ZZ-2019</strain>
        <tissue evidence="2">Adductor muscle</tissue>
    </source>
</reference>
<dbReference type="Pfam" id="PF01287">
    <property type="entry name" value="eIF-5a"/>
    <property type="match status" value="1"/>
</dbReference>
<proteinExistence type="predicted"/>
<evidence type="ECO:0000313" key="3">
    <source>
        <dbReference type="Proteomes" id="UP001186944"/>
    </source>
</evidence>